<dbReference type="GO" id="GO:0005778">
    <property type="term" value="C:peroxisomal membrane"/>
    <property type="evidence" value="ECO:0007669"/>
    <property type="project" value="UniProtKB-SubCell"/>
</dbReference>
<dbReference type="PANTHER" id="PTHR12652:SF19">
    <property type="entry name" value="PEROXISOMAL BIOGENESIS FACTOR 11"/>
    <property type="match status" value="1"/>
</dbReference>
<dbReference type="EMBL" id="NBII01000003">
    <property type="protein sequence ID" value="PAV20718.1"/>
    <property type="molecule type" value="Genomic_DNA"/>
</dbReference>
<feature type="region of interest" description="Disordered" evidence="5">
    <location>
        <begin position="68"/>
        <end position="90"/>
    </location>
</feature>
<comment type="subcellular location">
    <subcellularLocation>
        <location evidence="4">Peroxisome membrane</location>
    </subcellularLocation>
</comment>
<accession>A0A286UMA7</accession>
<keyword evidence="7" id="KW-1185">Reference proteome</keyword>
<reference evidence="6 7" key="1">
    <citation type="journal article" date="2017" name="Mol. Ecol.">
        <title>Comparative and population genomic landscape of Phellinus noxius: A hypervariable fungus causing root rot in trees.</title>
        <authorList>
            <person name="Chung C.L."/>
            <person name="Lee T.J."/>
            <person name="Akiba M."/>
            <person name="Lee H.H."/>
            <person name="Kuo T.H."/>
            <person name="Liu D."/>
            <person name="Ke H.M."/>
            <person name="Yokoi T."/>
            <person name="Roa M.B."/>
            <person name="Lu M.J."/>
            <person name="Chang Y.Y."/>
            <person name="Ann P.J."/>
            <person name="Tsai J.N."/>
            <person name="Chen C.Y."/>
            <person name="Tzean S.S."/>
            <person name="Ota Y."/>
            <person name="Hattori T."/>
            <person name="Sahashi N."/>
            <person name="Liou R.F."/>
            <person name="Kikuchi T."/>
            <person name="Tsai I.J."/>
        </authorList>
    </citation>
    <scope>NUCLEOTIDE SEQUENCE [LARGE SCALE GENOMIC DNA]</scope>
    <source>
        <strain evidence="6 7">FFPRI411160</strain>
    </source>
</reference>
<feature type="compositionally biased region" description="Low complexity" evidence="5">
    <location>
        <begin position="23"/>
        <end position="40"/>
    </location>
</feature>
<proteinExistence type="predicted"/>
<dbReference type="Proteomes" id="UP000217199">
    <property type="component" value="Unassembled WGS sequence"/>
</dbReference>
<comment type="caution">
    <text evidence="6">The sequence shown here is derived from an EMBL/GenBank/DDBJ whole genome shotgun (WGS) entry which is preliminary data.</text>
</comment>
<sequence length="384" mass="43244">MANISFPGSSSHLHSPTASTQESFFGSSYNPSSSFQLNPLSPQPPRTPRSSIISSSNIAYGSEMYSSTVSTQEKVEERPPAEEFEEGEVADDVRETVSEAVVKKVKVPEVWREVLKTSSGRDKAFKVLQYTLRVYLLFHSTVSASRLFSKRTKTNWEIELVKRLETTASSLSTTRKALIMFNWLTPLTSILATQSDELDFSDKSTKEKATPKPLLHTFLHAPPPALLDLVNGFSDDIYAFYRLGLISKKLGERAGRLSDWCWFFGTIFALIELSFERNVTKSKIQAAESHLYATSLSGATANSKSASTRAAEKELEKLHRQDFWLRIQRTKLLLDLLFVSYELFKIKPMQRVIKPFAGLGAALLSTARLFHNHRTALILKENRH</sequence>
<evidence type="ECO:0000256" key="2">
    <source>
        <dbReference type="ARBA" id="ARBA00023136"/>
    </source>
</evidence>
<keyword evidence="3" id="KW-0576">Peroxisome</keyword>
<dbReference type="InterPro" id="IPR008733">
    <property type="entry name" value="PEX11"/>
</dbReference>
<organism evidence="6 7">
    <name type="scientific">Pyrrhoderma noxium</name>
    <dbReference type="NCBI Taxonomy" id="2282107"/>
    <lineage>
        <taxon>Eukaryota</taxon>
        <taxon>Fungi</taxon>
        <taxon>Dikarya</taxon>
        <taxon>Basidiomycota</taxon>
        <taxon>Agaricomycotina</taxon>
        <taxon>Agaricomycetes</taxon>
        <taxon>Hymenochaetales</taxon>
        <taxon>Hymenochaetaceae</taxon>
        <taxon>Pyrrhoderma</taxon>
    </lineage>
</organism>
<dbReference type="InParanoid" id="A0A286UMA7"/>
<evidence type="ECO:0000256" key="4">
    <source>
        <dbReference type="ARBA" id="ARBA00046271"/>
    </source>
</evidence>
<dbReference type="STRING" id="2282107.A0A286UMA7"/>
<feature type="region of interest" description="Disordered" evidence="5">
    <location>
        <begin position="1"/>
        <end position="53"/>
    </location>
</feature>
<dbReference type="Pfam" id="PF05648">
    <property type="entry name" value="PEX11"/>
    <property type="match status" value="1"/>
</dbReference>
<evidence type="ECO:0008006" key="8">
    <source>
        <dbReference type="Google" id="ProtNLM"/>
    </source>
</evidence>
<evidence type="ECO:0000256" key="1">
    <source>
        <dbReference type="ARBA" id="ARBA00022593"/>
    </source>
</evidence>
<evidence type="ECO:0000313" key="7">
    <source>
        <dbReference type="Proteomes" id="UP000217199"/>
    </source>
</evidence>
<dbReference type="AlphaFoldDB" id="A0A286UMA7"/>
<keyword evidence="1" id="KW-0962">Peroxisome biogenesis</keyword>
<dbReference type="PANTHER" id="PTHR12652">
    <property type="entry name" value="PEROXISOMAL BIOGENESIS FACTOR 11"/>
    <property type="match status" value="1"/>
</dbReference>
<dbReference type="OrthoDB" id="411017at2759"/>
<keyword evidence="2" id="KW-0472">Membrane</keyword>
<name>A0A286UMA7_9AGAM</name>
<evidence type="ECO:0000256" key="3">
    <source>
        <dbReference type="ARBA" id="ARBA00023140"/>
    </source>
</evidence>
<evidence type="ECO:0000313" key="6">
    <source>
        <dbReference type="EMBL" id="PAV20718.1"/>
    </source>
</evidence>
<evidence type="ECO:0000256" key="5">
    <source>
        <dbReference type="SAM" id="MobiDB-lite"/>
    </source>
</evidence>
<dbReference type="GO" id="GO:0016559">
    <property type="term" value="P:peroxisome fission"/>
    <property type="evidence" value="ECO:0007669"/>
    <property type="project" value="InterPro"/>
</dbReference>
<gene>
    <name evidence="6" type="ORF">PNOK_0334500</name>
</gene>
<feature type="compositionally biased region" description="Polar residues" evidence="5">
    <location>
        <begin position="1"/>
        <end position="22"/>
    </location>
</feature>
<protein>
    <recommendedName>
        <fullName evidence="8">Peroxisomal biogenesis factor 11</fullName>
    </recommendedName>
</protein>